<feature type="region of interest" description="Disordered" evidence="1">
    <location>
        <begin position="152"/>
        <end position="188"/>
    </location>
</feature>
<sequence>MPDMTPSLSLKRSSPDDEAIPSLDSTQNTISSPSKRQCRSPQTAPTPRLRFPIPSRDVPSGTPQSSLVTAGDKPTLRLVIPQEPLSHKLHKRIDRHKRDAERWKPKLQRPYPKDHEIKKAYPLKLMRHYPSKPGQQVQPAIKIPKVIKNHRVPQPLKESSTQEAVKREDATSVDADRIPDPGTPFCQPKTFIERKRDLKCARRGIEEVQRNKMRTRCEYAQRLA</sequence>
<reference evidence="2" key="1">
    <citation type="submission" date="2019-04" db="EMBL/GenBank/DDBJ databases">
        <title>Sequencing of skin fungus with MAO and IRED activity.</title>
        <authorList>
            <person name="Marsaioli A.J."/>
            <person name="Bonatto J.M.C."/>
            <person name="Reis Junior O."/>
        </authorList>
    </citation>
    <scope>NUCLEOTIDE SEQUENCE</scope>
    <source>
        <strain evidence="2">30M1</strain>
    </source>
</reference>
<accession>A0A9P4W6I8</accession>
<name>A0A9P4W6I8_CURKU</name>
<feature type="compositionally biased region" description="Polar residues" evidence="1">
    <location>
        <begin position="1"/>
        <end position="12"/>
    </location>
</feature>
<dbReference type="OrthoDB" id="3795156at2759"/>
<comment type="caution">
    <text evidence="2">The sequence shown here is derived from an EMBL/GenBank/DDBJ whole genome shotgun (WGS) entry which is preliminary data.</text>
</comment>
<gene>
    <name evidence="2" type="ORF">E8E13_009164</name>
</gene>
<feature type="region of interest" description="Disordered" evidence="1">
    <location>
        <begin position="1"/>
        <end position="106"/>
    </location>
</feature>
<protein>
    <submittedName>
        <fullName evidence="2">Uncharacterized protein</fullName>
    </submittedName>
</protein>
<feature type="compositionally biased region" description="Polar residues" evidence="1">
    <location>
        <begin position="23"/>
        <end position="45"/>
    </location>
</feature>
<dbReference type="Proteomes" id="UP000801428">
    <property type="component" value="Unassembled WGS sequence"/>
</dbReference>
<organism evidence="2 3">
    <name type="scientific">Curvularia kusanoi</name>
    <name type="common">Cochliobolus kusanoi</name>
    <dbReference type="NCBI Taxonomy" id="90978"/>
    <lineage>
        <taxon>Eukaryota</taxon>
        <taxon>Fungi</taxon>
        <taxon>Dikarya</taxon>
        <taxon>Ascomycota</taxon>
        <taxon>Pezizomycotina</taxon>
        <taxon>Dothideomycetes</taxon>
        <taxon>Pleosporomycetidae</taxon>
        <taxon>Pleosporales</taxon>
        <taxon>Pleosporineae</taxon>
        <taxon>Pleosporaceae</taxon>
        <taxon>Curvularia</taxon>
    </lineage>
</organism>
<evidence type="ECO:0000256" key="1">
    <source>
        <dbReference type="SAM" id="MobiDB-lite"/>
    </source>
</evidence>
<evidence type="ECO:0000313" key="3">
    <source>
        <dbReference type="Proteomes" id="UP000801428"/>
    </source>
</evidence>
<dbReference type="AlphaFoldDB" id="A0A9P4W6I8"/>
<proteinExistence type="predicted"/>
<keyword evidence="3" id="KW-1185">Reference proteome</keyword>
<feature type="compositionally biased region" description="Basic and acidic residues" evidence="1">
    <location>
        <begin position="164"/>
        <end position="179"/>
    </location>
</feature>
<dbReference type="EMBL" id="SWKU01000012">
    <property type="protein sequence ID" value="KAF3002059.1"/>
    <property type="molecule type" value="Genomic_DNA"/>
</dbReference>
<evidence type="ECO:0000313" key="2">
    <source>
        <dbReference type="EMBL" id="KAF3002059.1"/>
    </source>
</evidence>